<keyword evidence="5" id="KW-1185">Reference proteome</keyword>
<proteinExistence type="predicted"/>
<evidence type="ECO:0008006" key="6">
    <source>
        <dbReference type="Google" id="ProtNLM"/>
    </source>
</evidence>
<dbReference type="OrthoDB" id="2386367at2759"/>
<sequence length="751" mass="86194">MCFIWYTILALVHVSLAFNHNRLSAPKVSPLAAPEDQIADETIDLIKRGQQEIPFSKNYKNVVLVVGNTGAGKTTLTKFITGQPLIAYRKAGRNLIKDADDKISHGSTLVSKTIFPDMFVDEDTNTAYFDLPGFSDTRNASIELANSWFMKLVADHVEKVKIVFIVTFSTLRSGESRTDFKGLLEHATSFILQPSKFLPAIALVASKVDSYTPDDTIVPDIAEFLETEKEGLRSIFGQDRDKLQKVLALIDAFLVKNPSGDYERIGFFKQPTNVGDLNTDPAMKVRRESLKDIIDNRLQYVRKEQEDFGISVSDNARYYVRVIVEKLNSKFTDLMNQLANAIRQHYQQQQSSNTPIQVFLGKFLQEVAQLENMAQNLTRSYSRLSFIRILAQQLPPLPSYSPTLKELAILDKNLEFYEKIDKRSIAAESLEWAQPLRSTVIELKLQASKFLMALNTQVETYATEMVKSLETLYEKTVQDGNKADHSQQESIKQSLAKDLQIIEVLKRDLPQQLSFNSFWNVAKSTLETLSVSNMKSPSSQPPVLADDIPLQPHPQLKSDAWIRTLYHLFSSISTKHSEFIRIIQEKKHEAGIQTLNSNITNLLEHNSKVTEIAEKSERRLNESILQQKKQATETATRIREMAAKEVKLRQEMKKEREDLERKAEAQVARLRAEAIARDEANRRRYEEEQRKRDEEVRNREEKLRQEIKEQKEAREREQKEREDRARNKEKKECAVPGVVRVLFFFTNFACL</sequence>
<gene>
    <name evidence="4" type="ORF">AFUS01_LOCUS47300</name>
</gene>
<dbReference type="Proteomes" id="UP000708208">
    <property type="component" value="Unassembled WGS sequence"/>
</dbReference>
<evidence type="ECO:0000313" key="5">
    <source>
        <dbReference type="Proteomes" id="UP000708208"/>
    </source>
</evidence>
<protein>
    <recommendedName>
        <fullName evidence="6">G domain-containing protein</fullName>
    </recommendedName>
</protein>
<dbReference type="EMBL" id="CAJVCH010571707">
    <property type="protein sequence ID" value="CAG7838317.1"/>
    <property type="molecule type" value="Genomic_DNA"/>
</dbReference>
<feature type="signal peptide" evidence="3">
    <location>
        <begin position="1"/>
        <end position="17"/>
    </location>
</feature>
<feature type="coiled-coil region" evidence="1">
    <location>
        <begin position="324"/>
        <end position="380"/>
    </location>
</feature>
<evidence type="ECO:0000256" key="3">
    <source>
        <dbReference type="SAM" id="SignalP"/>
    </source>
</evidence>
<name>A0A8J2Q2L4_9HEXA</name>
<organism evidence="4 5">
    <name type="scientific">Allacma fusca</name>
    <dbReference type="NCBI Taxonomy" id="39272"/>
    <lineage>
        <taxon>Eukaryota</taxon>
        <taxon>Metazoa</taxon>
        <taxon>Ecdysozoa</taxon>
        <taxon>Arthropoda</taxon>
        <taxon>Hexapoda</taxon>
        <taxon>Collembola</taxon>
        <taxon>Symphypleona</taxon>
        <taxon>Sminthuridae</taxon>
        <taxon>Allacma</taxon>
    </lineage>
</organism>
<dbReference type="CDD" id="cd00882">
    <property type="entry name" value="Ras_like_GTPase"/>
    <property type="match status" value="1"/>
</dbReference>
<dbReference type="AlphaFoldDB" id="A0A8J2Q2L4"/>
<feature type="chain" id="PRO_5035327392" description="G domain-containing protein" evidence="3">
    <location>
        <begin position="18"/>
        <end position="751"/>
    </location>
</feature>
<accession>A0A8J2Q2L4</accession>
<keyword evidence="3" id="KW-0732">Signal</keyword>
<comment type="caution">
    <text evidence="4">The sequence shown here is derived from an EMBL/GenBank/DDBJ whole genome shotgun (WGS) entry which is preliminary data.</text>
</comment>
<evidence type="ECO:0000313" key="4">
    <source>
        <dbReference type="EMBL" id="CAG7838317.1"/>
    </source>
</evidence>
<reference evidence="4" key="1">
    <citation type="submission" date="2021-06" db="EMBL/GenBank/DDBJ databases">
        <authorList>
            <person name="Hodson N. C."/>
            <person name="Mongue J. A."/>
            <person name="Jaron S. K."/>
        </authorList>
    </citation>
    <scope>NUCLEOTIDE SEQUENCE</scope>
</reference>
<evidence type="ECO:0000256" key="1">
    <source>
        <dbReference type="SAM" id="Coils"/>
    </source>
</evidence>
<keyword evidence="1" id="KW-0175">Coiled coil</keyword>
<feature type="region of interest" description="Disordered" evidence="2">
    <location>
        <begin position="682"/>
        <end position="730"/>
    </location>
</feature>
<evidence type="ECO:0000256" key="2">
    <source>
        <dbReference type="SAM" id="MobiDB-lite"/>
    </source>
</evidence>